<reference evidence="1" key="1">
    <citation type="journal article" date="2020" name="Cell">
        <title>Large-Scale Comparative Analyses of Tick Genomes Elucidate Their Genetic Diversity and Vector Capacities.</title>
        <authorList>
            <consortium name="Tick Genome and Microbiome Consortium (TIGMIC)"/>
            <person name="Jia N."/>
            <person name="Wang J."/>
            <person name="Shi W."/>
            <person name="Du L."/>
            <person name="Sun Y."/>
            <person name="Zhan W."/>
            <person name="Jiang J.F."/>
            <person name="Wang Q."/>
            <person name="Zhang B."/>
            <person name="Ji P."/>
            <person name="Bell-Sakyi L."/>
            <person name="Cui X.M."/>
            <person name="Yuan T.T."/>
            <person name="Jiang B.G."/>
            <person name="Yang W.F."/>
            <person name="Lam T.T."/>
            <person name="Chang Q.C."/>
            <person name="Ding S.J."/>
            <person name="Wang X.J."/>
            <person name="Zhu J.G."/>
            <person name="Ruan X.D."/>
            <person name="Zhao L."/>
            <person name="Wei J.T."/>
            <person name="Ye R.Z."/>
            <person name="Que T.C."/>
            <person name="Du C.H."/>
            <person name="Zhou Y.H."/>
            <person name="Cheng J.X."/>
            <person name="Dai P.F."/>
            <person name="Guo W.B."/>
            <person name="Han X.H."/>
            <person name="Huang E.J."/>
            <person name="Li L.F."/>
            <person name="Wei W."/>
            <person name="Gao Y.C."/>
            <person name="Liu J.Z."/>
            <person name="Shao H.Z."/>
            <person name="Wang X."/>
            <person name="Wang C.C."/>
            <person name="Yang T.C."/>
            <person name="Huo Q.B."/>
            <person name="Li W."/>
            <person name="Chen H.Y."/>
            <person name="Chen S.E."/>
            <person name="Zhou L.G."/>
            <person name="Ni X.B."/>
            <person name="Tian J.H."/>
            <person name="Sheng Y."/>
            <person name="Liu T."/>
            <person name="Pan Y.S."/>
            <person name="Xia L.Y."/>
            <person name="Li J."/>
            <person name="Zhao F."/>
            <person name="Cao W.C."/>
        </authorList>
    </citation>
    <scope>NUCLEOTIDE SEQUENCE</scope>
    <source>
        <strain evidence="1">Rsan-2018</strain>
    </source>
</reference>
<comment type="caution">
    <text evidence="1">The sequence shown here is derived from an EMBL/GenBank/DDBJ whole genome shotgun (WGS) entry which is preliminary data.</text>
</comment>
<reference evidence="1" key="2">
    <citation type="submission" date="2021-09" db="EMBL/GenBank/DDBJ databases">
        <authorList>
            <person name="Jia N."/>
            <person name="Wang J."/>
            <person name="Shi W."/>
            <person name="Du L."/>
            <person name="Sun Y."/>
            <person name="Zhan W."/>
            <person name="Jiang J."/>
            <person name="Wang Q."/>
            <person name="Zhang B."/>
            <person name="Ji P."/>
            <person name="Sakyi L.B."/>
            <person name="Cui X."/>
            <person name="Yuan T."/>
            <person name="Jiang B."/>
            <person name="Yang W."/>
            <person name="Lam T.T.-Y."/>
            <person name="Chang Q."/>
            <person name="Ding S."/>
            <person name="Wang X."/>
            <person name="Zhu J."/>
            <person name="Ruan X."/>
            <person name="Zhao L."/>
            <person name="Wei J."/>
            <person name="Que T."/>
            <person name="Du C."/>
            <person name="Cheng J."/>
            <person name="Dai P."/>
            <person name="Han X."/>
            <person name="Huang E."/>
            <person name="Gao Y."/>
            <person name="Liu J."/>
            <person name="Shao H."/>
            <person name="Ye R."/>
            <person name="Li L."/>
            <person name="Wei W."/>
            <person name="Wang X."/>
            <person name="Wang C."/>
            <person name="Huo Q."/>
            <person name="Li W."/>
            <person name="Guo W."/>
            <person name="Chen H."/>
            <person name="Chen S."/>
            <person name="Zhou L."/>
            <person name="Zhou L."/>
            <person name="Ni X."/>
            <person name="Tian J."/>
            <person name="Zhou Y."/>
            <person name="Sheng Y."/>
            <person name="Liu T."/>
            <person name="Pan Y."/>
            <person name="Xia L."/>
            <person name="Li J."/>
            <person name="Zhao F."/>
            <person name="Cao W."/>
        </authorList>
    </citation>
    <scope>NUCLEOTIDE SEQUENCE</scope>
    <source>
        <strain evidence="1">Rsan-2018</strain>
        <tissue evidence="1">Larvae</tissue>
    </source>
</reference>
<dbReference type="EMBL" id="JABSTV010001245">
    <property type="protein sequence ID" value="KAH7982191.1"/>
    <property type="molecule type" value="Genomic_DNA"/>
</dbReference>
<sequence>MFGPRGRGSDQFGHAHAWRKEKNREYALKLSRNVALRCPELGAIFAVLVQQPTHACYCVCCVYALGVDEKMLLSDYAKSLSDPERRRYHIKVAKCGSDDPFALSDDQFHERCWLLSQRRPCGYQRLSCSRDKFRDAGAA</sequence>
<gene>
    <name evidence="1" type="ORF">HPB52_003383</name>
</gene>
<proteinExistence type="predicted"/>
<name>A0A9D4QGV7_RHISA</name>
<dbReference type="Proteomes" id="UP000821837">
    <property type="component" value="Chromosome 1"/>
</dbReference>
<accession>A0A9D4QGV7</accession>
<organism evidence="1 2">
    <name type="scientific">Rhipicephalus sanguineus</name>
    <name type="common">Brown dog tick</name>
    <name type="synonym">Ixodes sanguineus</name>
    <dbReference type="NCBI Taxonomy" id="34632"/>
    <lineage>
        <taxon>Eukaryota</taxon>
        <taxon>Metazoa</taxon>
        <taxon>Ecdysozoa</taxon>
        <taxon>Arthropoda</taxon>
        <taxon>Chelicerata</taxon>
        <taxon>Arachnida</taxon>
        <taxon>Acari</taxon>
        <taxon>Parasitiformes</taxon>
        <taxon>Ixodida</taxon>
        <taxon>Ixodoidea</taxon>
        <taxon>Ixodidae</taxon>
        <taxon>Rhipicephalinae</taxon>
        <taxon>Rhipicephalus</taxon>
        <taxon>Rhipicephalus</taxon>
    </lineage>
</organism>
<keyword evidence="2" id="KW-1185">Reference proteome</keyword>
<protein>
    <submittedName>
        <fullName evidence="1">Uncharacterized protein</fullName>
    </submittedName>
</protein>
<evidence type="ECO:0000313" key="1">
    <source>
        <dbReference type="EMBL" id="KAH7982191.1"/>
    </source>
</evidence>
<evidence type="ECO:0000313" key="2">
    <source>
        <dbReference type="Proteomes" id="UP000821837"/>
    </source>
</evidence>
<dbReference type="AlphaFoldDB" id="A0A9D4QGV7"/>